<sequence>MSTTYVTTEFQRTVRNFPNMFFIALLPGAFYLVFGALMEFGAEPAGSGNVAAVIMTSMACYGAAIATMSIGGSVAVEQFQGWGRQLALTPLTSSGFVAIKAVVAIGVAALPVLVVYSLGFFFGAQAPPHVWILSALLCWVGSALFALFGLAVGFAFRTEAALSAAGGLLVILAFLGNVFIPLTGTMLAIAKFTPMYGMVALARYPQTEGAYAGMTGESLWIPVVNVMAWAIIFGVAAAIMSRRALARR</sequence>
<feature type="transmembrane region" description="Helical" evidence="1">
    <location>
        <begin position="219"/>
        <end position="240"/>
    </location>
</feature>
<feature type="transmembrane region" description="Helical" evidence="1">
    <location>
        <begin position="50"/>
        <end position="76"/>
    </location>
</feature>
<accession>A0A839RJP5</accession>
<keyword evidence="1" id="KW-1133">Transmembrane helix</keyword>
<dbReference type="Proteomes" id="UP000567922">
    <property type="component" value="Unassembled WGS sequence"/>
</dbReference>
<gene>
    <name evidence="2" type="ORF">FHU29_000780</name>
</gene>
<dbReference type="AlphaFoldDB" id="A0A839RJP5"/>
<dbReference type="RefSeq" id="WP_064440242.1">
    <property type="nucleotide sequence ID" value="NZ_BDDI01000007.1"/>
</dbReference>
<dbReference type="OrthoDB" id="63188at2"/>
<evidence type="ECO:0000256" key="1">
    <source>
        <dbReference type="SAM" id="Phobius"/>
    </source>
</evidence>
<protein>
    <submittedName>
        <fullName evidence="2">ABC-2 type transport system permease protein</fullName>
    </submittedName>
</protein>
<name>A0A839RJP5_9ACTN</name>
<feature type="transmembrane region" description="Helical" evidence="1">
    <location>
        <begin position="20"/>
        <end position="38"/>
    </location>
</feature>
<comment type="caution">
    <text evidence="2">The sequence shown here is derived from an EMBL/GenBank/DDBJ whole genome shotgun (WGS) entry which is preliminary data.</text>
</comment>
<keyword evidence="1" id="KW-0472">Membrane</keyword>
<feature type="transmembrane region" description="Helical" evidence="1">
    <location>
        <begin position="168"/>
        <end position="190"/>
    </location>
</feature>
<dbReference type="EMBL" id="JACHWS010000001">
    <property type="protein sequence ID" value="MBB3036346.1"/>
    <property type="molecule type" value="Genomic_DNA"/>
</dbReference>
<organism evidence="2 3">
    <name type="scientific">Hoyosella altamirensis</name>
    <dbReference type="NCBI Taxonomy" id="616997"/>
    <lineage>
        <taxon>Bacteria</taxon>
        <taxon>Bacillati</taxon>
        <taxon>Actinomycetota</taxon>
        <taxon>Actinomycetes</taxon>
        <taxon>Mycobacteriales</taxon>
        <taxon>Hoyosellaceae</taxon>
        <taxon>Hoyosella</taxon>
    </lineage>
</organism>
<reference evidence="2 3" key="1">
    <citation type="submission" date="2020-08" db="EMBL/GenBank/DDBJ databases">
        <title>Sequencing the genomes of 1000 actinobacteria strains.</title>
        <authorList>
            <person name="Klenk H.-P."/>
        </authorList>
    </citation>
    <scope>NUCLEOTIDE SEQUENCE [LARGE SCALE GENOMIC DNA]</scope>
    <source>
        <strain evidence="2 3">DSM 45258</strain>
    </source>
</reference>
<feature type="transmembrane region" description="Helical" evidence="1">
    <location>
        <begin position="97"/>
        <end position="124"/>
    </location>
</feature>
<proteinExistence type="predicted"/>
<keyword evidence="3" id="KW-1185">Reference proteome</keyword>
<evidence type="ECO:0000313" key="2">
    <source>
        <dbReference type="EMBL" id="MBB3036346.1"/>
    </source>
</evidence>
<keyword evidence="1" id="KW-0812">Transmembrane</keyword>
<evidence type="ECO:0000313" key="3">
    <source>
        <dbReference type="Proteomes" id="UP000567922"/>
    </source>
</evidence>
<feature type="transmembrane region" description="Helical" evidence="1">
    <location>
        <begin position="130"/>
        <end position="156"/>
    </location>
</feature>